<dbReference type="GO" id="GO:0005549">
    <property type="term" value="F:odorant binding"/>
    <property type="evidence" value="ECO:0007669"/>
    <property type="project" value="InterPro"/>
</dbReference>
<dbReference type="Proteomes" id="UP001258017">
    <property type="component" value="Unassembled WGS sequence"/>
</dbReference>
<evidence type="ECO:0000256" key="2">
    <source>
        <dbReference type="ARBA" id="ARBA00022475"/>
    </source>
</evidence>
<keyword evidence="9" id="KW-0807">Transducer</keyword>
<dbReference type="Pfam" id="PF02949">
    <property type="entry name" value="7tm_6"/>
    <property type="match status" value="1"/>
</dbReference>
<evidence type="ECO:0000256" key="6">
    <source>
        <dbReference type="ARBA" id="ARBA00022989"/>
    </source>
</evidence>
<evidence type="ECO:0000313" key="11">
    <source>
        <dbReference type="EMBL" id="KAK2577615.1"/>
    </source>
</evidence>
<reference evidence="11" key="1">
    <citation type="submission" date="2021-08" db="EMBL/GenBank/DDBJ databases">
        <authorList>
            <person name="Misof B."/>
            <person name="Oliver O."/>
            <person name="Podsiadlowski L."/>
            <person name="Donath A."/>
            <person name="Peters R."/>
            <person name="Mayer C."/>
            <person name="Rust J."/>
            <person name="Gunkel S."/>
            <person name="Lesny P."/>
            <person name="Martin S."/>
            <person name="Oeyen J.P."/>
            <person name="Petersen M."/>
            <person name="Panagiotis P."/>
            <person name="Wilbrandt J."/>
            <person name="Tanja T."/>
        </authorList>
    </citation>
    <scope>NUCLEOTIDE SEQUENCE</scope>
    <source>
        <strain evidence="11">GBR_01_08_01A</strain>
        <tissue evidence="11">Thorax + abdomen</tissue>
    </source>
</reference>
<keyword evidence="4 10" id="KW-0812">Transmembrane</keyword>
<feature type="transmembrane region" description="Helical" evidence="10">
    <location>
        <begin position="119"/>
        <end position="139"/>
    </location>
</feature>
<evidence type="ECO:0000256" key="5">
    <source>
        <dbReference type="ARBA" id="ARBA00022725"/>
    </source>
</evidence>
<keyword evidence="7 10" id="KW-0472">Membrane</keyword>
<keyword evidence="8" id="KW-0675">Receptor</keyword>
<protein>
    <recommendedName>
        <fullName evidence="13">Odorant receptor</fullName>
    </recommendedName>
</protein>
<reference evidence="11" key="2">
    <citation type="journal article" date="2023" name="Commun. Biol.">
        <title>Intrasexual cuticular hydrocarbon dimorphism in a wasp sheds light on hydrocarbon biosynthesis genes in Hymenoptera.</title>
        <authorList>
            <person name="Moris V.C."/>
            <person name="Podsiadlowski L."/>
            <person name="Martin S."/>
            <person name="Oeyen J.P."/>
            <person name="Donath A."/>
            <person name="Petersen M."/>
            <person name="Wilbrandt J."/>
            <person name="Misof B."/>
            <person name="Liedtke D."/>
            <person name="Thamm M."/>
            <person name="Scheiner R."/>
            <person name="Schmitt T."/>
            <person name="Niehuis O."/>
        </authorList>
    </citation>
    <scope>NUCLEOTIDE SEQUENCE</scope>
    <source>
        <strain evidence="11">GBR_01_08_01A</strain>
    </source>
</reference>
<keyword evidence="6 10" id="KW-1133">Transmembrane helix</keyword>
<dbReference type="GO" id="GO:0007165">
    <property type="term" value="P:signal transduction"/>
    <property type="evidence" value="ECO:0007669"/>
    <property type="project" value="UniProtKB-KW"/>
</dbReference>
<keyword evidence="3" id="KW-0716">Sensory transduction</keyword>
<dbReference type="GO" id="GO:0005886">
    <property type="term" value="C:plasma membrane"/>
    <property type="evidence" value="ECO:0007669"/>
    <property type="project" value="UniProtKB-SubCell"/>
</dbReference>
<evidence type="ECO:0000256" key="3">
    <source>
        <dbReference type="ARBA" id="ARBA00022606"/>
    </source>
</evidence>
<evidence type="ECO:0000256" key="1">
    <source>
        <dbReference type="ARBA" id="ARBA00004651"/>
    </source>
</evidence>
<keyword evidence="5" id="KW-0552">Olfaction</keyword>
<proteinExistence type="predicted"/>
<dbReference type="GO" id="GO:0004984">
    <property type="term" value="F:olfactory receptor activity"/>
    <property type="evidence" value="ECO:0007669"/>
    <property type="project" value="InterPro"/>
</dbReference>
<dbReference type="EMBL" id="JAIFRP010004214">
    <property type="protein sequence ID" value="KAK2577615.1"/>
    <property type="molecule type" value="Genomic_DNA"/>
</dbReference>
<organism evidence="11 12">
    <name type="scientific">Odynerus spinipes</name>
    <dbReference type="NCBI Taxonomy" id="1348599"/>
    <lineage>
        <taxon>Eukaryota</taxon>
        <taxon>Metazoa</taxon>
        <taxon>Ecdysozoa</taxon>
        <taxon>Arthropoda</taxon>
        <taxon>Hexapoda</taxon>
        <taxon>Insecta</taxon>
        <taxon>Pterygota</taxon>
        <taxon>Neoptera</taxon>
        <taxon>Endopterygota</taxon>
        <taxon>Hymenoptera</taxon>
        <taxon>Apocrita</taxon>
        <taxon>Aculeata</taxon>
        <taxon>Vespoidea</taxon>
        <taxon>Vespidae</taxon>
        <taxon>Eumeninae</taxon>
        <taxon>Odynerus</taxon>
    </lineage>
</organism>
<evidence type="ECO:0000256" key="4">
    <source>
        <dbReference type="ARBA" id="ARBA00022692"/>
    </source>
</evidence>
<evidence type="ECO:0000256" key="9">
    <source>
        <dbReference type="ARBA" id="ARBA00023224"/>
    </source>
</evidence>
<gene>
    <name evidence="11" type="ORF">KPH14_001278</name>
</gene>
<feature type="transmembrane region" description="Helical" evidence="10">
    <location>
        <begin position="24"/>
        <end position="46"/>
    </location>
</feature>
<keyword evidence="12" id="KW-1185">Reference proteome</keyword>
<comment type="caution">
    <text evidence="11">The sequence shown here is derived from an EMBL/GenBank/DDBJ whole genome shotgun (WGS) entry which is preliminary data.</text>
</comment>
<dbReference type="PANTHER" id="PTHR21137:SF35">
    <property type="entry name" value="ODORANT RECEPTOR 19A-RELATED"/>
    <property type="match status" value="1"/>
</dbReference>
<accession>A0AAD9RDU9</accession>
<evidence type="ECO:0000256" key="7">
    <source>
        <dbReference type="ARBA" id="ARBA00023136"/>
    </source>
</evidence>
<comment type="subcellular location">
    <subcellularLocation>
        <location evidence="1">Cell membrane</location>
        <topology evidence="1">Multi-pass membrane protein</topology>
    </subcellularLocation>
</comment>
<evidence type="ECO:0000256" key="8">
    <source>
        <dbReference type="ARBA" id="ARBA00023170"/>
    </source>
</evidence>
<evidence type="ECO:0000313" key="12">
    <source>
        <dbReference type="Proteomes" id="UP001258017"/>
    </source>
</evidence>
<sequence>MANNETEKYPLIFHVEYVINMEKYYYIVLTYSYFCTVAFCTAAVGIDTMFVFYVQHACGIITILGHRLENFIKDGSIDVDIYPEKANDKTFKFAGECVVLHHHILRYSQLLESANTASFFFQLGINMVCISFTGFQAVMHLNKPGEAFRYGSLAITQMCHLLYESLPAQHLYDHSLRVCEFAANGNWYLASLRTRRILNLMILRSQKPIQLTAGKFYTLNLENFSAVRQKYDNYTNSDNHIGSRSI</sequence>
<dbReference type="InterPro" id="IPR004117">
    <property type="entry name" value="7tm6_olfct_rcpt"/>
</dbReference>
<evidence type="ECO:0008006" key="13">
    <source>
        <dbReference type="Google" id="ProtNLM"/>
    </source>
</evidence>
<name>A0AAD9RDU9_9HYME</name>
<dbReference type="AlphaFoldDB" id="A0AAD9RDU9"/>
<keyword evidence="2" id="KW-1003">Cell membrane</keyword>
<dbReference type="PANTHER" id="PTHR21137">
    <property type="entry name" value="ODORANT RECEPTOR"/>
    <property type="match status" value="1"/>
</dbReference>
<evidence type="ECO:0000256" key="10">
    <source>
        <dbReference type="SAM" id="Phobius"/>
    </source>
</evidence>